<protein>
    <submittedName>
        <fullName evidence="3">Membrane protein YeiB</fullName>
    </submittedName>
</protein>
<keyword evidence="1" id="KW-1133">Transmembrane helix</keyword>
<dbReference type="Proteomes" id="UP001223586">
    <property type="component" value="Unassembled WGS sequence"/>
</dbReference>
<keyword evidence="1" id="KW-0812">Transmembrane</keyword>
<dbReference type="InterPro" id="IPR012429">
    <property type="entry name" value="HGSNAT_cat"/>
</dbReference>
<evidence type="ECO:0000259" key="2">
    <source>
        <dbReference type="Pfam" id="PF07786"/>
    </source>
</evidence>
<proteinExistence type="predicted"/>
<name>A0ABT9WWZ5_9BACI</name>
<evidence type="ECO:0000256" key="1">
    <source>
        <dbReference type="SAM" id="Phobius"/>
    </source>
</evidence>
<organism evidence="3 4">
    <name type="scientific">Bacillus chungangensis</name>
    <dbReference type="NCBI Taxonomy" id="587633"/>
    <lineage>
        <taxon>Bacteria</taxon>
        <taxon>Bacillati</taxon>
        <taxon>Bacillota</taxon>
        <taxon>Bacilli</taxon>
        <taxon>Bacillales</taxon>
        <taxon>Bacillaceae</taxon>
        <taxon>Bacillus</taxon>
    </lineage>
</organism>
<accession>A0ABT9WWZ5</accession>
<reference evidence="3 4" key="1">
    <citation type="submission" date="2023-07" db="EMBL/GenBank/DDBJ databases">
        <title>Genomic Encyclopedia of Type Strains, Phase IV (KMG-IV): sequencing the most valuable type-strain genomes for metagenomic binning, comparative biology and taxonomic classification.</title>
        <authorList>
            <person name="Goeker M."/>
        </authorList>
    </citation>
    <scope>NUCLEOTIDE SEQUENCE [LARGE SCALE GENOMIC DNA]</scope>
    <source>
        <strain evidence="3 4">DSM 23837</strain>
    </source>
</reference>
<keyword evidence="1" id="KW-0472">Membrane</keyword>
<dbReference type="EMBL" id="JAUSTT010000028">
    <property type="protein sequence ID" value="MDQ0177823.1"/>
    <property type="molecule type" value="Genomic_DNA"/>
</dbReference>
<dbReference type="PANTHER" id="PTHR30590">
    <property type="entry name" value="INNER MEMBRANE PROTEIN"/>
    <property type="match status" value="1"/>
</dbReference>
<keyword evidence="4" id="KW-1185">Reference proteome</keyword>
<gene>
    <name evidence="3" type="ORF">J2S08_003714</name>
</gene>
<evidence type="ECO:0000313" key="4">
    <source>
        <dbReference type="Proteomes" id="UP001223586"/>
    </source>
</evidence>
<feature type="transmembrane region" description="Helical" evidence="1">
    <location>
        <begin position="52"/>
        <end position="70"/>
    </location>
</feature>
<sequence length="82" mass="8947">MTKHSQYKRIEGLDFARALAMFGMLIVNYTIIMGAGGNGPYWLVWFTELFEGRASAAFVVLAGIGVALMTRKARNGGSPSFI</sequence>
<comment type="caution">
    <text evidence="3">The sequence shown here is derived from an EMBL/GenBank/DDBJ whole genome shotgun (WGS) entry which is preliminary data.</text>
</comment>
<feature type="domain" description="Heparan-alpha-glucosaminide N-acetyltransferase catalytic" evidence="2">
    <location>
        <begin position="9"/>
        <end position="74"/>
    </location>
</feature>
<dbReference type="InterPro" id="IPR052529">
    <property type="entry name" value="Bact_Transport_Assoc"/>
</dbReference>
<evidence type="ECO:0000313" key="3">
    <source>
        <dbReference type="EMBL" id="MDQ0177823.1"/>
    </source>
</evidence>
<feature type="transmembrane region" description="Helical" evidence="1">
    <location>
        <begin position="12"/>
        <end position="32"/>
    </location>
</feature>
<dbReference type="Pfam" id="PF07786">
    <property type="entry name" value="HGSNAT_cat"/>
    <property type="match status" value="1"/>
</dbReference>
<dbReference type="PANTHER" id="PTHR30590:SF3">
    <property type="entry name" value="HYPOTHETICAL MEMBRANE SPANNING PROTEIN"/>
    <property type="match status" value="1"/>
</dbReference>